<dbReference type="PROSITE" id="PS51482">
    <property type="entry name" value="DEGV"/>
    <property type="match status" value="1"/>
</dbReference>
<dbReference type="InterPro" id="IPR043168">
    <property type="entry name" value="DegV_C"/>
</dbReference>
<evidence type="ECO:0000313" key="3">
    <source>
        <dbReference type="Proteomes" id="UP000637513"/>
    </source>
</evidence>
<dbReference type="Gene3D" id="3.40.50.10170">
    <property type="match status" value="1"/>
</dbReference>
<comment type="caution">
    <text evidence="2">The sequence shown here is derived from an EMBL/GenBank/DDBJ whole genome shotgun (WGS) entry which is preliminary data.</text>
</comment>
<dbReference type="NCBIfam" id="TIGR00762">
    <property type="entry name" value="DegV"/>
    <property type="match status" value="1"/>
</dbReference>
<dbReference type="PANTHER" id="PTHR33434:SF2">
    <property type="entry name" value="FATTY ACID-BINDING PROTEIN TM_1468"/>
    <property type="match status" value="1"/>
</dbReference>
<sequence>MIRIITDSLCDLTMEYAKEINIDILPLNVCFGEEEYKCGIELSNEDFYTKLEENSTPPSTSAVNPYDFEEVFQRYADAGDDVVAIIFSKGMSATFQSAYIAQEKVDSDKIHLIDCENGAMGQSLLVKTAVSLRDAGKSAKEIEDAIRKLLPQTKTYIVIDTMEYLKRGGRISKSAALIGGLMKLHPVLQVVADGAKPVDKVKGKKSCNAWLVNRLLENPADPDYPIVIGHSNAPERAEKLKEQLEEAGVKNPVFVTCIGPVVGTHIGPNSLGIGYIEK</sequence>
<reference evidence="2 3" key="1">
    <citation type="submission" date="2020-08" db="EMBL/GenBank/DDBJ databases">
        <title>Genome public.</title>
        <authorList>
            <person name="Liu C."/>
            <person name="Sun Q."/>
        </authorList>
    </citation>
    <scope>NUCLEOTIDE SEQUENCE [LARGE SCALE GENOMIC DNA]</scope>
    <source>
        <strain evidence="2 3">BX3</strain>
    </source>
</reference>
<evidence type="ECO:0000256" key="1">
    <source>
        <dbReference type="ARBA" id="ARBA00023121"/>
    </source>
</evidence>
<dbReference type="Pfam" id="PF02645">
    <property type="entry name" value="DegV"/>
    <property type="match status" value="1"/>
</dbReference>
<dbReference type="InterPro" id="IPR050270">
    <property type="entry name" value="DegV_domain_contain"/>
</dbReference>
<gene>
    <name evidence="2" type="ORF">H8700_01595</name>
</gene>
<dbReference type="SUPFAM" id="SSF82549">
    <property type="entry name" value="DAK1/DegV-like"/>
    <property type="match status" value="1"/>
</dbReference>
<accession>A0ABR7MRI2</accession>
<protein>
    <submittedName>
        <fullName evidence="2">DegV family protein</fullName>
    </submittedName>
</protein>
<organism evidence="2 3">
    <name type="scientific">Jutongia hominis</name>
    <dbReference type="NCBI Taxonomy" id="2763664"/>
    <lineage>
        <taxon>Bacteria</taxon>
        <taxon>Bacillati</taxon>
        <taxon>Bacillota</taxon>
        <taxon>Clostridia</taxon>
        <taxon>Lachnospirales</taxon>
        <taxon>Lachnospiraceae</taxon>
        <taxon>Jutongia</taxon>
    </lineage>
</organism>
<dbReference type="PANTHER" id="PTHR33434">
    <property type="entry name" value="DEGV DOMAIN-CONTAINING PROTEIN DR_1986-RELATED"/>
    <property type="match status" value="1"/>
</dbReference>
<dbReference type="InterPro" id="IPR003797">
    <property type="entry name" value="DegV"/>
</dbReference>
<dbReference type="RefSeq" id="WP_249302576.1">
    <property type="nucleotide sequence ID" value="NZ_JACRSW010000007.1"/>
</dbReference>
<keyword evidence="1" id="KW-0446">Lipid-binding</keyword>
<name>A0ABR7MRI2_9FIRM</name>
<proteinExistence type="predicted"/>
<dbReference type="Proteomes" id="UP000637513">
    <property type="component" value="Unassembled WGS sequence"/>
</dbReference>
<keyword evidence="3" id="KW-1185">Reference proteome</keyword>
<dbReference type="Gene3D" id="3.30.1180.10">
    <property type="match status" value="1"/>
</dbReference>
<evidence type="ECO:0000313" key="2">
    <source>
        <dbReference type="EMBL" id="MBC8556414.1"/>
    </source>
</evidence>
<dbReference type="EMBL" id="JACRSW010000007">
    <property type="protein sequence ID" value="MBC8556414.1"/>
    <property type="molecule type" value="Genomic_DNA"/>
</dbReference>